<protein>
    <submittedName>
        <fullName evidence="1">Uncharacterized protein</fullName>
    </submittedName>
</protein>
<dbReference type="Proteomes" id="UP000635477">
    <property type="component" value="Unassembled WGS sequence"/>
</dbReference>
<dbReference type="EMBL" id="JABEYC010000016">
    <property type="protein sequence ID" value="KAF4984517.1"/>
    <property type="molecule type" value="Genomic_DNA"/>
</dbReference>
<keyword evidence="2" id="KW-1185">Reference proteome</keyword>
<dbReference type="AlphaFoldDB" id="A0A8H4UV27"/>
<sequence>MPSESFQNDPPNSSRNPRDFFSWLATSYDDDKPHGSIDEIYGQSADINKGFGGKYVWLTVHRASNARLMADNIWIDIRGSSIDNRNDDLASGAGGDYRYLQWSNNMAASHFVTDVGLWRSDDSQDDPPNGWHHKSADINRGRGGDYLYLVWRTKQFIGPKN</sequence>
<gene>
    <name evidence="1" type="ORF">FZEAL_313</name>
</gene>
<comment type="caution">
    <text evidence="1">The sequence shown here is derived from an EMBL/GenBank/DDBJ whole genome shotgun (WGS) entry which is preliminary data.</text>
</comment>
<proteinExistence type="predicted"/>
<accession>A0A8H4UV27</accession>
<organism evidence="1 2">
    <name type="scientific">Fusarium zealandicum</name>
    <dbReference type="NCBI Taxonomy" id="1053134"/>
    <lineage>
        <taxon>Eukaryota</taxon>
        <taxon>Fungi</taxon>
        <taxon>Dikarya</taxon>
        <taxon>Ascomycota</taxon>
        <taxon>Pezizomycotina</taxon>
        <taxon>Sordariomycetes</taxon>
        <taxon>Hypocreomycetidae</taxon>
        <taxon>Hypocreales</taxon>
        <taxon>Nectriaceae</taxon>
        <taxon>Fusarium</taxon>
        <taxon>Fusarium staphyleae species complex</taxon>
    </lineage>
</organism>
<evidence type="ECO:0000313" key="2">
    <source>
        <dbReference type="Proteomes" id="UP000635477"/>
    </source>
</evidence>
<name>A0A8H4UV27_9HYPO</name>
<evidence type="ECO:0000313" key="1">
    <source>
        <dbReference type="EMBL" id="KAF4984517.1"/>
    </source>
</evidence>
<dbReference type="Gene3D" id="2.100.10.50">
    <property type="match status" value="1"/>
</dbReference>
<dbReference type="OrthoDB" id="1046782at2759"/>
<reference evidence="1" key="2">
    <citation type="submission" date="2020-05" db="EMBL/GenBank/DDBJ databases">
        <authorList>
            <person name="Kim H.-S."/>
            <person name="Proctor R.H."/>
            <person name="Brown D.W."/>
        </authorList>
    </citation>
    <scope>NUCLEOTIDE SEQUENCE</scope>
    <source>
        <strain evidence="1">NRRL 22465</strain>
    </source>
</reference>
<reference evidence="1" key="1">
    <citation type="journal article" date="2020" name="BMC Genomics">
        <title>Correction to: Identification and distribution of gene clusters required for synthesis of sphingolipid metabolism inhibitors in diverse species of the filamentous fungus Fusarium.</title>
        <authorList>
            <person name="Kim H.S."/>
            <person name="Lohmar J.M."/>
            <person name="Busman M."/>
            <person name="Brown D.W."/>
            <person name="Naumann T.A."/>
            <person name="Divon H.H."/>
            <person name="Lysoe E."/>
            <person name="Uhlig S."/>
            <person name="Proctor R.H."/>
        </authorList>
    </citation>
    <scope>NUCLEOTIDE SEQUENCE</scope>
    <source>
        <strain evidence="1">NRRL 22465</strain>
    </source>
</reference>